<dbReference type="Proteomes" id="UP000664303">
    <property type="component" value="Unassembled WGS sequence"/>
</dbReference>
<evidence type="ECO:0000313" key="10">
    <source>
        <dbReference type="EMBL" id="MBN7796147.1"/>
    </source>
</evidence>
<dbReference type="Gene3D" id="1.25.40.10">
    <property type="entry name" value="Tetratricopeptide repeat domain"/>
    <property type="match status" value="1"/>
</dbReference>
<dbReference type="AlphaFoldDB" id="A0A939DEP1"/>
<comment type="subcellular location">
    <subcellularLocation>
        <location evidence="1">Cell membrane</location>
        <topology evidence="1">Single-pass type II membrane protein</topology>
    </subcellularLocation>
</comment>
<dbReference type="GO" id="GO:0044877">
    <property type="term" value="F:protein-containing complex binding"/>
    <property type="evidence" value="ECO:0007669"/>
    <property type="project" value="InterPro"/>
</dbReference>
<evidence type="ECO:0000256" key="3">
    <source>
        <dbReference type="ARBA" id="ARBA00022692"/>
    </source>
</evidence>
<keyword evidence="11" id="KW-1185">Reference proteome</keyword>
<evidence type="ECO:0000313" key="11">
    <source>
        <dbReference type="Proteomes" id="UP000664303"/>
    </source>
</evidence>
<dbReference type="Pfam" id="PF09976">
    <property type="entry name" value="TPR_21"/>
    <property type="match status" value="1"/>
</dbReference>
<keyword evidence="5" id="KW-0472">Membrane</keyword>
<evidence type="ECO:0000256" key="7">
    <source>
        <dbReference type="ARBA" id="ARBA00024197"/>
    </source>
</evidence>
<evidence type="ECO:0000259" key="9">
    <source>
        <dbReference type="Pfam" id="PF09976"/>
    </source>
</evidence>
<keyword evidence="2" id="KW-1003">Cell membrane</keyword>
<dbReference type="EMBL" id="JAFKCZ010000004">
    <property type="protein sequence ID" value="MBN7796147.1"/>
    <property type="molecule type" value="Genomic_DNA"/>
</dbReference>
<keyword evidence="4" id="KW-1133">Transmembrane helix</keyword>
<dbReference type="PANTHER" id="PTHR38035:SF1">
    <property type="entry name" value="ANCILLARY SECYEG TRANSLOCON SUBUNIT"/>
    <property type="match status" value="1"/>
</dbReference>
<keyword evidence="6" id="KW-0143">Chaperone</keyword>
<evidence type="ECO:0000256" key="2">
    <source>
        <dbReference type="ARBA" id="ARBA00022475"/>
    </source>
</evidence>
<evidence type="ECO:0000256" key="1">
    <source>
        <dbReference type="ARBA" id="ARBA00004401"/>
    </source>
</evidence>
<dbReference type="PANTHER" id="PTHR38035">
    <property type="entry name" value="UPF0070 PROTEIN YFGM"/>
    <property type="match status" value="1"/>
</dbReference>
<comment type="similarity">
    <text evidence="7">Belongs to the YfgM family.</text>
</comment>
<dbReference type="InterPro" id="IPR011990">
    <property type="entry name" value="TPR-like_helical_dom_sf"/>
</dbReference>
<evidence type="ECO:0000256" key="8">
    <source>
        <dbReference type="ARBA" id="ARBA00024235"/>
    </source>
</evidence>
<evidence type="ECO:0000256" key="5">
    <source>
        <dbReference type="ARBA" id="ARBA00023136"/>
    </source>
</evidence>
<protein>
    <recommendedName>
        <fullName evidence="8">Ancillary SecYEG translocon subunit</fullName>
    </recommendedName>
</protein>
<dbReference type="PIRSF" id="PIRSF006170">
    <property type="entry name" value="YfgM"/>
    <property type="match status" value="1"/>
</dbReference>
<feature type="domain" description="Ancillary SecYEG translocon subunit/Cell division coordinator CpoB TPR" evidence="9">
    <location>
        <begin position="15"/>
        <end position="198"/>
    </location>
</feature>
<sequence length="234" mass="25012">METYRSEEEQVEALKRWWDENGRSTVIGIALALVGVFGWQGWQEYSQGQRDAASDIYQQLLQAAGGAAQSPAQQGVAERLAQRLKDEYAGSTYAQFAGLQLARLAVADGDLEQAESELRAVLADASSGGDVALVARQRLARVVAARGETDAALALLDVSGSHPYQASYALARGDILFGEGRRADALGAYQLARQLESESPGQLNLASLERKLARLSPVSPEAPEPAPTAAEVEQ</sequence>
<gene>
    <name evidence="10" type="ORF">JYP50_06085</name>
</gene>
<dbReference type="InterPro" id="IPR026039">
    <property type="entry name" value="YfgM"/>
</dbReference>
<organism evidence="10 11">
    <name type="scientific">Parahaliea mediterranea</name>
    <dbReference type="NCBI Taxonomy" id="651086"/>
    <lineage>
        <taxon>Bacteria</taxon>
        <taxon>Pseudomonadati</taxon>
        <taxon>Pseudomonadota</taxon>
        <taxon>Gammaproteobacteria</taxon>
        <taxon>Cellvibrionales</taxon>
        <taxon>Halieaceae</taxon>
        <taxon>Parahaliea</taxon>
    </lineage>
</organism>
<accession>A0A939DEP1</accession>
<evidence type="ECO:0000256" key="4">
    <source>
        <dbReference type="ARBA" id="ARBA00022989"/>
    </source>
</evidence>
<dbReference type="SUPFAM" id="SSF48452">
    <property type="entry name" value="TPR-like"/>
    <property type="match status" value="1"/>
</dbReference>
<name>A0A939DEP1_9GAMM</name>
<proteinExistence type="inferred from homology"/>
<dbReference type="GO" id="GO:0005886">
    <property type="term" value="C:plasma membrane"/>
    <property type="evidence" value="ECO:0007669"/>
    <property type="project" value="UniProtKB-SubCell"/>
</dbReference>
<dbReference type="RefSeq" id="WP_206559593.1">
    <property type="nucleotide sequence ID" value="NZ_JAFKCZ010000004.1"/>
</dbReference>
<dbReference type="InterPro" id="IPR018704">
    <property type="entry name" value="SecYEG/CpoB_TPR"/>
</dbReference>
<evidence type="ECO:0000256" key="6">
    <source>
        <dbReference type="ARBA" id="ARBA00023186"/>
    </source>
</evidence>
<comment type="caution">
    <text evidence="10">The sequence shown here is derived from an EMBL/GenBank/DDBJ whole genome shotgun (WGS) entry which is preliminary data.</text>
</comment>
<reference evidence="10" key="1">
    <citation type="submission" date="2021-02" db="EMBL/GenBank/DDBJ databases">
        <title>PHA producing bacteria isolated from coastal sediment in Guangdong, Shenzhen.</title>
        <authorList>
            <person name="Zheng W."/>
            <person name="Yu S."/>
            <person name="Huang Y."/>
        </authorList>
    </citation>
    <scope>NUCLEOTIDE SEQUENCE</scope>
    <source>
        <strain evidence="10">TN14-10</strain>
    </source>
</reference>
<keyword evidence="3" id="KW-0812">Transmembrane</keyword>